<dbReference type="PANTHER" id="PTHR45640">
    <property type="entry name" value="HEAT SHOCK PROTEIN HSP-12.2-RELATED"/>
    <property type="match status" value="1"/>
</dbReference>
<dbReference type="Pfam" id="PF00011">
    <property type="entry name" value="HSP20"/>
    <property type="match status" value="3"/>
</dbReference>
<comment type="similarity">
    <text evidence="1 2">Belongs to the small heat shock protein (HSP20) family.</text>
</comment>
<dbReference type="PANTHER" id="PTHR45640:SF26">
    <property type="entry name" value="RE23625P"/>
    <property type="match status" value="1"/>
</dbReference>
<dbReference type="Proteomes" id="UP000663852">
    <property type="component" value="Unassembled WGS sequence"/>
</dbReference>
<evidence type="ECO:0000313" key="5">
    <source>
        <dbReference type="EMBL" id="CAF0765485.1"/>
    </source>
</evidence>
<dbReference type="GO" id="GO:0005737">
    <property type="term" value="C:cytoplasm"/>
    <property type="evidence" value="ECO:0007669"/>
    <property type="project" value="TreeGrafter"/>
</dbReference>
<dbReference type="Proteomes" id="UP000663828">
    <property type="component" value="Unassembled WGS sequence"/>
</dbReference>
<organism evidence="5 8">
    <name type="scientific">Adineta ricciae</name>
    <name type="common">Rotifer</name>
    <dbReference type="NCBI Taxonomy" id="249248"/>
    <lineage>
        <taxon>Eukaryota</taxon>
        <taxon>Metazoa</taxon>
        <taxon>Spiralia</taxon>
        <taxon>Gnathifera</taxon>
        <taxon>Rotifera</taxon>
        <taxon>Eurotatoria</taxon>
        <taxon>Bdelloidea</taxon>
        <taxon>Adinetida</taxon>
        <taxon>Adinetidae</taxon>
        <taxon>Adineta</taxon>
    </lineage>
</organism>
<gene>
    <name evidence="5" type="ORF">EDS130_LOCUS3025</name>
    <name evidence="6" type="ORF">XAT740_LOCUS4857</name>
</gene>
<comment type="caution">
    <text evidence="5">The sequence shown here is derived from an EMBL/GenBank/DDBJ whole genome shotgun (WGS) entry which is preliminary data.</text>
</comment>
<dbReference type="PROSITE" id="PS01031">
    <property type="entry name" value="SHSP"/>
    <property type="match status" value="2"/>
</dbReference>
<evidence type="ECO:0000256" key="2">
    <source>
        <dbReference type="RuleBase" id="RU003616"/>
    </source>
</evidence>
<proteinExistence type="inferred from homology"/>
<feature type="region of interest" description="Disordered" evidence="3">
    <location>
        <begin position="376"/>
        <end position="399"/>
    </location>
</feature>
<protein>
    <recommendedName>
        <fullName evidence="4">SHSP domain-containing protein</fullName>
    </recommendedName>
</protein>
<name>A0A813QCT8_ADIRI</name>
<feature type="compositionally biased region" description="Low complexity" evidence="3">
    <location>
        <begin position="222"/>
        <end position="236"/>
    </location>
</feature>
<sequence length="540" mass="60898">MTTGDRYYQRRSRTVIPVTINPNDDQRFIRFRSSNTSTDDFHNRMSSRMRQFEEECRQWREKFFNESRFNVDGFPSSSLPYSRPRMLVDFPDFPEFGSLDWPTFRGSALGSSSTSNGVNQRSYIEEDNDGRKKYKIQFDVGEFRPEELNVRVEGRMLVVKGDRQIRVGNATESKQFNRELTIPEFVDAQNLQSYLTDNGQLFLEAPVLLDRVYNNSNAVPITTSSSSSRLADSTFSGGRNNTTSSTGFSVMPSSTGFSVMPSNTGFGNNQSSTYSSTSSSSSFRQEGSGARDIGSFYRNSPLRDQYSSTSSASTLVGGNNNYATSISRPDYTATDRNSDRKNITHTFDLHQFAPEDIAIQVNDTVLKVTAIKEERDGNSSSHREFRREIGLPDGADPKNLTNTLSADGILTVQIPVRDHRPPLTPTYQTQTFNTSNTITSNNAYDGRDQQLKLTFDLSGYRPDDVTVKVNDHVLKVQASHVDNTPGNQISREYKREYVLPDWVDADHLRAKMSEDATLTVEVPIPQDRVSALNRQIKITH</sequence>
<feature type="compositionally biased region" description="Low complexity" evidence="3">
    <location>
        <begin position="271"/>
        <end position="282"/>
    </location>
</feature>
<evidence type="ECO:0000256" key="1">
    <source>
        <dbReference type="PROSITE-ProRule" id="PRU00285"/>
    </source>
</evidence>
<feature type="domain" description="SHSP" evidence="4">
    <location>
        <begin position="322"/>
        <end position="435"/>
    </location>
</feature>
<dbReference type="GO" id="GO:0009408">
    <property type="term" value="P:response to heat"/>
    <property type="evidence" value="ECO:0007669"/>
    <property type="project" value="TreeGrafter"/>
</dbReference>
<feature type="compositionally biased region" description="Basic and acidic residues" evidence="3">
    <location>
        <begin position="376"/>
        <end position="390"/>
    </location>
</feature>
<dbReference type="EMBL" id="CAJNOR010000204">
    <property type="protein sequence ID" value="CAF0838821.1"/>
    <property type="molecule type" value="Genomic_DNA"/>
</dbReference>
<evidence type="ECO:0000256" key="3">
    <source>
        <dbReference type="SAM" id="MobiDB-lite"/>
    </source>
</evidence>
<feature type="compositionally biased region" description="Polar residues" evidence="3">
    <location>
        <begin position="237"/>
        <end position="270"/>
    </location>
</feature>
<dbReference type="GO" id="GO:0051082">
    <property type="term" value="F:unfolded protein binding"/>
    <property type="evidence" value="ECO:0007669"/>
    <property type="project" value="TreeGrafter"/>
</dbReference>
<dbReference type="InterPro" id="IPR002068">
    <property type="entry name" value="A-crystallin/Hsp20_dom"/>
</dbReference>
<keyword evidence="7" id="KW-1185">Reference proteome</keyword>
<dbReference type="AlphaFoldDB" id="A0A813QCT8"/>
<dbReference type="Gene3D" id="2.60.40.790">
    <property type="match status" value="3"/>
</dbReference>
<evidence type="ECO:0000313" key="8">
    <source>
        <dbReference type="Proteomes" id="UP000663852"/>
    </source>
</evidence>
<dbReference type="GO" id="GO:0042026">
    <property type="term" value="P:protein refolding"/>
    <property type="evidence" value="ECO:0007669"/>
    <property type="project" value="TreeGrafter"/>
</dbReference>
<dbReference type="InterPro" id="IPR008978">
    <property type="entry name" value="HSP20-like_chaperone"/>
</dbReference>
<feature type="domain" description="SHSP" evidence="4">
    <location>
        <begin position="113"/>
        <end position="222"/>
    </location>
</feature>
<dbReference type="SUPFAM" id="SSF49764">
    <property type="entry name" value="HSP20-like chaperones"/>
    <property type="match status" value="3"/>
</dbReference>
<evidence type="ECO:0000313" key="7">
    <source>
        <dbReference type="Proteomes" id="UP000663828"/>
    </source>
</evidence>
<dbReference type="InterPro" id="IPR001436">
    <property type="entry name" value="Alpha-crystallin/sHSP_animal"/>
</dbReference>
<reference evidence="5" key="1">
    <citation type="submission" date="2021-02" db="EMBL/GenBank/DDBJ databases">
        <authorList>
            <person name="Nowell W R."/>
        </authorList>
    </citation>
    <scope>NUCLEOTIDE SEQUENCE</scope>
</reference>
<dbReference type="OrthoDB" id="10060792at2759"/>
<evidence type="ECO:0000259" key="4">
    <source>
        <dbReference type="PROSITE" id="PS01031"/>
    </source>
</evidence>
<dbReference type="CDD" id="cd06526">
    <property type="entry name" value="metazoan_ACD"/>
    <property type="match status" value="3"/>
</dbReference>
<evidence type="ECO:0000313" key="6">
    <source>
        <dbReference type="EMBL" id="CAF0838821.1"/>
    </source>
</evidence>
<accession>A0A813QCT8</accession>
<dbReference type="EMBL" id="CAJNOJ010000007">
    <property type="protein sequence ID" value="CAF0765485.1"/>
    <property type="molecule type" value="Genomic_DNA"/>
</dbReference>
<feature type="region of interest" description="Disordered" evidence="3">
    <location>
        <begin position="222"/>
        <end position="320"/>
    </location>
</feature>
<dbReference type="GO" id="GO:0005634">
    <property type="term" value="C:nucleus"/>
    <property type="evidence" value="ECO:0007669"/>
    <property type="project" value="TreeGrafter"/>
</dbReference>
<feature type="compositionally biased region" description="Polar residues" evidence="3">
    <location>
        <begin position="305"/>
        <end position="320"/>
    </location>
</feature>